<keyword evidence="2" id="KW-0479">Metal-binding</keyword>
<evidence type="ECO:0000259" key="4">
    <source>
        <dbReference type="PROSITE" id="PS50966"/>
    </source>
</evidence>
<evidence type="ECO:0000256" key="1">
    <source>
        <dbReference type="ARBA" id="ARBA00022801"/>
    </source>
</evidence>
<dbReference type="Gene3D" id="3.40.50.10810">
    <property type="entry name" value="Tandem AAA-ATPase domain"/>
    <property type="match status" value="1"/>
</dbReference>
<dbReference type="InterPro" id="IPR001650">
    <property type="entry name" value="Helicase_C-like"/>
</dbReference>
<feature type="compositionally biased region" description="Low complexity" evidence="3">
    <location>
        <begin position="105"/>
        <end position="131"/>
    </location>
</feature>
<proteinExistence type="predicted"/>
<evidence type="ECO:0000259" key="5">
    <source>
        <dbReference type="PROSITE" id="PS51192"/>
    </source>
</evidence>
<feature type="domain" description="Helicase ATP-binding" evidence="5">
    <location>
        <begin position="588"/>
        <end position="749"/>
    </location>
</feature>
<reference evidence="8" key="1">
    <citation type="journal article" date="2019" name="Int. J. Syst. Evol. Microbiol.">
        <title>The Global Catalogue of Microorganisms (GCM) 10K type strain sequencing project: providing services to taxonomists for standard genome sequencing and annotation.</title>
        <authorList>
            <consortium name="The Broad Institute Genomics Platform"/>
            <consortium name="The Broad Institute Genome Sequencing Center for Infectious Disease"/>
            <person name="Wu L."/>
            <person name="Ma J."/>
        </authorList>
    </citation>
    <scope>NUCLEOTIDE SEQUENCE [LARGE SCALE GENOMIC DNA]</scope>
    <source>
        <strain evidence="8">CGMCC 4.1469</strain>
    </source>
</reference>
<dbReference type="PROSITE" id="PS51192">
    <property type="entry name" value="HELICASE_ATP_BIND_1"/>
    <property type="match status" value="1"/>
</dbReference>
<gene>
    <name evidence="7" type="ORF">ACFQDI_18280</name>
</gene>
<evidence type="ECO:0000256" key="3">
    <source>
        <dbReference type="SAM" id="MobiDB-lite"/>
    </source>
</evidence>
<dbReference type="InterPro" id="IPR027417">
    <property type="entry name" value="P-loop_NTPase"/>
</dbReference>
<evidence type="ECO:0000256" key="2">
    <source>
        <dbReference type="PROSITE-ProRule" id="PRU00325"/>
    </source>
</evidence>
<dbReference type="SMART" id="SM00490">
    <property type="entry name" value="HELICc"/>
    <property type="match status" value="1"/>
</dbReference>
<dbReference type="PANTHER" id="PTHR10799">
    <property type="entry name" value="SNF2/RAD54 HELICASE FAMILY"/>
    <property type="match status" value="1"/>
</dbReference>
<dbReference type="InterPro" id="IPR014001">
    <property type="entry name" value="Helicase_ATP-bd"/>
</dbReference>
<protein>
    <submittedName>
        <fullName evidence="7">SNF2-related protein</fullName>
    </submittedName>
</protein>
<dbReference type="InterPro" id="IPR049730">
    <property type="entry name" value="SNF2/RAD54-like_C"/>
</dbReference>
<dbReference type="CDD" id="cd18793">
    <property type="entry name" value="SF2_C_SNF"/>
    <property type="match status" value="1"/>
</dbReference>
<evidence type="ECO:0000313" key="8">
    <source>
        <dbReference type="Proteomes" id="UP001596052"/>
    </source>
</evidence>
<feature type="region of interest" description="Disordered" evidence="3">
    <location>
        <begin position="91"/>
        <end position="131"/>
    </location>
</feature>
<dbReference type="InterPro" id="IPR000330">
    <property type="entry name" value="SNF2_N"/>
</dbReference>
<evidence type="ECO:0000259" key="6">
    <source>
        <dbReference type="PROSITE" id="PS51194"/>
    </source>
</evidence>
<dbReference type="Pfam" id="PF00176">
    <property type="entry name" value="SNF2-rel_dom"/>
    <property type="match status" value="1"/>
</dbReference>
<feature type="compositionally biased region" description="Gly residues" evidence="3">
    <location>
        <begin position="93"/>
        <end position="104"/>
    </location>
</feature>
<dbReference type="InterPro" id="IPR038718">
    <property type="entry name" value="SNF2-like_sf"/>
</dbReference>
<comment type="caution">
    <text evidence="7">The sequence shown here is derived from an EMBL/GenBank/DDBJ whole genome shotgun (WGS) entry which is preliminary data.</text>
</comment>
<name>A0ABW0KUD1_9BACT</name>
<organism evidence="7 8">
    <name type="scientific">Prosthecobacter fluviatilis</name>
    <dbReference type="NCBI Taxonomy" id="445931"/>
    <lineage>
        <taxon>Bacteria</taxon>
        <taxon>Pseudomonadati</taxon>
        <taxon>Verrucomicrobiota</taxon>
        <taxon>Verrucomicrobiia</taxon>
        <taxon>Verrucomicrobiales</taxon>
        <taxon>Verrucomicrobiaceae</taxon>
        <taxon>Prosthecobacter</taxon>
    </lineage>
</organism>
<feature type="domain" description="SWIM-type" evidence="4">
    <location>
        <begin position="50"/>
        <end position="89"/>
    </location>
</feature>
<dbReference type="Gene3D" id="3.40.50.300">
    <property type="entry name" value="P-loop containing nucleotide triphosphate hydrolases"/>
    <property type="match status" value="1"/>
</dbReference>
<accession>A0ABW0KUD1</accession>
<dbReference type="PROSITE" id="PS50966">
    <property type="entry name" value="ZF_SWIM"/>
    <property type="match status" value="1"/>
</dbReference>
<dbReference type="RefSeq" id="WP_377169460.1">
    <property type="nucleotide sequence ID" value="NZ_JBHSMQ010000007.1"/>
</dbReference>
<dbReference type="SUPFAM" id="SSF52540">
    <property type="entry name" value="P-loop containing nucleoside triphosphate hydrolases"/>
    <property type="match status" value="2"/>
</dbReference>
<keyword evidence="1" id="KW-0378">Hydrolase</keyword>
<keyword evidence="2" id="KW-0863">Zinc-finger</keyword>
<dbReference type="PROSITE" id="PS51194">
    <property type="entry name" value="HELICASE_CTER"/>
    <property type="match status" value="1"/>
</dbReference>
<keyword evidence="8" id="KW-1185">Reference proteome</keyword>
<dbReference type="InterPro" id="IPR007527">
    <property type="entry name" value="Znf_SWIM"/>
</dbReference>
<dbReference type="Proteomes" id="UP001596052">
    <property type="component" value="Unassembled WGS sequence"/>
</dbReference>
<sequence>MEITEKWLGEIGGWQVMKAARSLVDAGLAAVTSSSDGLIRGTAGSGKMKFTTGLRIRTSSDVENLCTCPHARRSGMMCEHALAVALAHVREQSGGGRPRSGGPGSAATALASTGARGATTAGGPPAPAKASAPILQPLQVSGRYAIYLPDTLLQSQLREPVGVFIKFEAGGESETSRLAAWLFSQGIKQPQTLPISLRGDSVNTFLQTLAEHPRVFIGRPNGKERPLHVAPELVRLPLVVEMADSQNVRLRLEGGQQRHVLGAWWLCLETASLFRHLADSPALTTLASDLSRGPVTRPLRWLAEQGEALGECFQMELRGAGLEKFHVAPVPCEFEIQLDGSLQVVDAKVTARYATHRWPVRLGEPPASLFPIQDESNIFVFYAQNVDGEIRLLRRLESLGFKPEGSLWRLQGSENVLRFYASELALLRQVATLAEGERWRSATRGIQRIAPKTRFVPPPAQAEGGRAGGGDWLSMELAYESADGFRLPRAEVLRLVRSGQKSVQGANGKRYILDVAAVDDLEESLRDVPLELTPHGARVHGAHASYFGHADVDQSNDIKVTTDEIGSEIGPLAAMLRPYQMEGVCWMTSRVLRGRGGILADEMGLGKTVQSIAVALFFKQRKGPQGGPVMVVCPKSLLANWQSEFERFAPSLKVLLVQGSGREKALNSISDFDVILTSYQLIIRDIKHYQTIQFGLVLLDEASFIKNPDTDAAKTLRSLRSTGRIALTGTPLENGVRDLWSIFQFTLPGYLGNQSSFKERFETPIQSGLDLPAGRAAALRLQKLTQPFFLRRTKRQVLKDLPEKIEQILWCTPSSVQSEFYRKILEEGREEIKAARRRSGQGGAKMTMFTVLLRLRQVCCDLRLTGVQSDVLKGLDQDDLSGKWPALLGQIQSVLESGGKLLVFSQFVQFLRLMREHLRAEKLDHAYLDGSSQDRPEQVARFQKDSACRIFLISLKAGGYGLNLTAADNVILADPWWNPAVESQAIDRAHRIGQQKVVNAYRLAIRGTVEERILKLQAQKRGLVEAALNDQTPMMEGLTEGDLEELIGH</sequence>
<dbReference type="EMBL" id="JBHSMQ010000007">
    <property type="protein sequence ID" value="MFC5456820.1"/>
    <property type="molecule type" value="Genomic_DNA"/>
</dbReference>
<evidence type="ECO:0000313" key="7">
    <source>
        <dbReference type="EMBL" id="MFC5456820.1"/>
    </source>
</evidence>
<dbReference type="Pfam" id="PF00271">
    <property type="entry name" value="Helicase_C"/>
    <property type="match status" value="1"/>
</dbReference>
<keyword evidence="2" id="KW-0862">Zinc</keyword>
<dbReference type="SMART" id="SM00487">
    <property type="entry name" value="DEXDc"/>
    <property type="match status" value="1"/>
</dbReference>
<feature type="domain" description="Helicase C-terminal" evidence="6">
    <location>
        <begin position="887"/>
        <end position="1039"/>
    </location>
</feature>